<sequence>MMEWYQIISYLLTNELRLVTGIFCVTWLMGVSLERRVLPLLAAGGCLVTALQVASFPEAGVIGTEILFAAVIIWHYRREQLRLFLFLIFFYEVGVSLWDFLFSAGLGVLFQSRKFMDTAMTEHLAGIWITRLLMAGAAIRLRKRGGGQAELIRPVSAAAVLGLLGAIVLSEQTLLPIDEERTGSWIILSMVLLCAVMFYRLTRQRDMEAEIARLKQEQAEILERDYRALRATYAANAKLYHDLHNHIEAIYQCLKQGEFPEAMQYCEDLRAPVREISQSVWTGDKATDCLISSKMALAEQRKIKTEVNIEFPRNTNIRSVDLTTILGNLLDNALEAADTAADGQRFLALTVRRINEMLIIKVENSYGKEPVQKEGRLQTAKTEKDFHGWGLKSVQTVAERYDGTVSTAYQDGIFKAVVTLSFQPVKIE</sequence>
<dbReference type="PANTHER" id="PTHR40448:SF1">
    <property type="entry name" value="TWO-COMPONENT SENSOR HISTIDINE KINASE"/>
    <property type="match status" value="1"/>
</dbReference>
<keyword evidence="1" id="KW-0175">Coiled coil</keyword>
<organism evidence="4 5">
    <name type="scientific">Marvinbryantia formatexigens DSM 14469</name>
    <dbReference type="NCBI Taxonomy" id="478749"/>
    <lineage>
        <taxon>Bacteria</taxon>
        <taxon>Bacillati</taxon>
        <taxon>Bacillota</taxon>
        <taxon>Clostridia</taxon>
        <taxon>Lachnospirales</taxon>
        <taxon>Lachnospiraceae</taxon>
        <taxon>Marvinbryantia</taxon>
    </lineage>
</organism>
<keyword evidence="4" id="KW-0418">Kinase</keyword>
<keyword evidence="4" id="KW-0808">Transferase</keyword>
<evidence type="ECO:0000256" key="1">
    <source>
        <dbReference type="SAM" id="Coils"/>
    </source>
</evidence>
<name>C6LI86_9FIRM</name>
<dbReference type="InterPro" id="IPR036890">
    <property type="entry name" value="HATPase_C_sf"/>
</dbReference>
<feature type="domain" description="Sensor histidine kinase NatK-like C-terminal" evidence="3">
    <location>
        <begin position="319"/>
        <end position="419"/>
    </location>
</feature>
<keyword evidence="2" id="KW-1133">Transmembrane helix</keyword>
<dbReference type="SUPFAM" id="SSF55874">
    <property type="entry name" value="ATPase domain of HSP90 chaperone/DNA topoisomerase II/histidine kinase"/>
    <property type="match status" value="1"/>
</dbReference>
<accession>C6LI86</accession>
<comment type="caution">
    <text evidence="4">The sequence shown here is derived from an EMBL/GenBank/DDBJ whole genome shotgun (WGS) entry which is preliminary data.</text>
</comment>
<dbReference type="Gene3D" id="3.30.565.10">
    <property type="entry name" value="Histidine kinase-like ATPase, C-terminal domain"/>
    <property type="match status" value="1"/>
</dbReference>
<dbReference type="Pfam" id="PF14501">
    <property type="entry name" value="HATPase_c_5"/>
    <property type="match status" value="1"/>
</dbReference>
<feature type="coiled-coil region" evidence="1">
    <location>
        <begin position="204"/>
        <end position="232"/>
    </location>
</feature>
<dbReference type="CDD" id="cd16935">
    <property type="entry name" value="HATPase_AgrC-ComD-like"/>
    <property type="match status" value="1"/>
</dbReference>
<dbReference type="InterPro" id="IPR032834">
    <property type="entry name" value="NatK-like_C"/>
</dbReference>
<keyword evidence="2" id="KW-0472">Membrane</keyword>
<dbReference type="PANTHER" id="PTHR40448">
    <property type="entry name" value="TWO-COMPONENT SENSOR HISTIDINE KINASE"/>
    <property type="match status" value="1"/>
</dbReference>
<evidence type="ECO:0000256" key="2">
    <source>
        <dbReference type="SAM" id="Phobius"/>
    </source>
</evidence>
<dbReference type="EMBL" id="ACCL02000016">
    <property type="protein sequence ID" value="EET59741.1"/>
    <property type="molecule type" value="Genomic_DNA"/>
</dbReference>
<dbReference type="eggNOG" id="COG3290">
    <property type="taxonomic scope" value="Bacteria"/>
</dbReference>
<evidence type="ECO:0000313" key="5">
    <source>
        <dbReference type="Proteomes" id="UP000005561"/>
    </source>
</evidence>
<feature type="transmembrane region" description="Helical" evidence="2">
    <location>
        <begin position="151"/>
        <end position="170"/>
    </location>
</feature>
<dbReference type="OrthoDB" id="9813149at2"/>
<feature type="transmembrane region" description="Helical" evidence="2">
    <location>
        <begin position="60"/>
        <end position="76"/>
    </location>
</feature>
<evidence type="ECO:0000259" key="3">
    <source>
        <dbReference type="Pfam" id="PF14501"/>
    </source>
</evidence>
<keyword evidence="5" id="KW-1185">Reference proteome</keyword>
<feature type="transmembrane region" description="Helical" evidence="2">
    <location>
        <begin position="6"/>
        <end position="30"/>
    </location>
</feature>
<dbReference type="STRING" id="168384.SAMN05660368_02643"/>
<dbReference type="RefSeq" id="WP_006863134.1">
    <property type="nucleotide sequence ID" value="NZ_ACCL02000016.1"/>
</dbReference>
<gene>
    <name evidence="4" type="ORF">BRYFOR_08357</name>
</gene>
<feature type="transmembrane region" description="Helical" evidence="2">
    <location>
        <begin position="123"/>
        <end position="139"/>
    </location>
</feature>
<proteinExistence type="predicted"/>
<evidence type="ECO:0000313" key="4">
    <source>
        <dbReference type="EMBL" id="EET59741.1"/>
    </source>
</evidence>
<keyword evidence="2" id="KW-0812">Transmembrane</keyword>
<reference evidence="4" key="1">
    <citation type="submission" date="2009-07" db="EMBL/GenBank/DDBJ databases">
        <authorList>
            <person name="Weinstock G."/>
            <person name="Sodergren E."/>
            <person name="Clifton S."/>
            <person name="Fulton L."/>
            <person name="Fulton B."/>
            <person name="Courtney L."/>
            <person name="Fronick C."/>
            <person name="Harrison M."/>
            <person name="Strong C."/>
            <person name="Farmer C."/>
            <person name="Delahaunty K."/>
            <person name="Markovic C."/>
            <person name="Hall O."/>
            <person name="Minx P."/>
            <person name="Tomlinson C."/>
            <person name="Mitreva M."/>
            <person name="Nelson J."/>
            <person name="Hou S."/>
            <person name="Wollam A."/>
            <person name="Pepin K.H."/>
            <person name="Johnson M."/>
            <person name="Bhonagiri V."/>
            <person name="Nash W.E."/>
            <person name="Warren W."/>
            <person name="Chinwalla A."/>
            <person name="Mardis E.R."/>
            <person name="Wilson R.K."/>
        </authorList>
    </citation>
    <scope>NUCLEOTIDE SEQUENCE [LARGE SCALE GENOMIC DNA]</scope>
    <source>
        <strain evidence="4">DSM 14469</strain>
    </source>
</reference>
<dbReference type="GO" id="GO:0016301">
    <property type="term" value="F:kinase activity"/>
    <property type="evidence" value="ECO:0007669"/>
    <property type="project" value="UniProtKB-KW"/>
</dbReference>
<dbReference type="Proteomes" id="UP000005561">
    <property type="component" value="Unassembled WGS sequence"/>
</dbReference>
<protein>
    <submittedName>
        <fullName evidence="4">ATPase/histidine kinase/DNA gyrase B/HSP90 domain protein</fullName>
    </submittedName>
</protein>
<dbReference type="GO" id="GO:0042802">
    <property type="term" value="F:identical protein binding"/>
    <property type="evidence" value="ECO:0007669"/>
    <property type="project" value="TreeGrafter"/>
</dbReference>
<feature type="transmembrane region" description="Helical" evidence="2">
    <location>
        <begin position="83"/>
        <end position="111"/>
    </location>
</feature>
<feature type="transmembrane region" description="Helical" evidence="2">
    <location>
        <begin position="182"/>
        <end position="201"/>
    </location>
</feature>
<dbReference type="AlphaFoldDB" id="C6LI86"/>